<gene>
    <name evidence="3" type="primary">otsA</name>
    <name evidence="3" type="ORF">BQ8794_90270</name>
</gene>
<evidence type="ECO:0000256" key="2">
    <source>
        <dbReference type="SAM" id="Phobius"/>
    </source>
</evidence>
<sequence length="598" mass="67477">MATDRPEKIVVPMSDFGIEVLWVLIIASLGLSAVALVLSISHRRHIPAAASSAGDDLASEAARTVLREFEKNGHSADAALITWSPDTLRKILADDLPATQVIVVSNREPYIHNTRDDGIELLVPASGLVSALEPITRACAGTWIAYGGGTADRFTVDENDRLEVPPGNPSYTLRRVWLTEEEYQAYYLGFANEGLWPLCHIAFTRPIFRASDWQVYEAVNRKFADTVVAEARNERPIVLVQDYHFALLPRMIRERLPEAIIITFWHIPWPNSEVYSICPWRERILEGLLGSSIIGFHTQFHANNFTESVDRILESRIERADAAISYGGQTTLVHAYPISIEWPAELLARLPAVEECRARVRERFRLPANVKLCVGVERLDYTKGIPDRFHALDELFTRYPEWEGKVVFLQVAAPSRSTLPAYQQLHDECLRYAEELNQRYGGENYSPVLMLAEHHSQEQVYEIYRAADICMVTSLHDGMNLVAKEFVAARDDEQGVLLLSTFAGASRELLEALIVNPYDATMMSEALLQALTMAPDEQRERMRPMREMVRDNNVYRWAGSMLLDAARLRKRGVTGNGERPSNSNNVVSIFERARKAAS</sequence>
<dbReference type="STRING" id="1631249.BQ8794_90270"/>
<keyword evidence="3" id="KW-0808">Transferase</keyword>
<comment type="similarity">
    <text evidence="1">Belongs to the glycosyltransferase 20 family.</text>
</comment>
<keyword evidence="3" id="KW-0328">Glycosyltransferase</keyword>
<proteinExistence type="inferred from homology"/>
<dbReference type="SUPFAM" id="SSF53756">
    <property type="entry name" value="UDP-Glycosyltransferase/glycogen phosphorylase"/>
    <property type="match status" value="1"/>
</dbReference>
<dbReference type="PANTHER" id="PTHR10788:SF106">
    <property type="entry name" value="BCDNA.GH08860"/>
    <property type="match status" value="1"/>
</dbReference>
<feature type="transmembrane region" description="Helical" evidence="2">
    <location>
        <begin position="20"/>
        <end position="40"/>
    </location>
</feature>
<dbReference type="PANTHER" id="PTHR10788">
    <property type="entry name" value="TREHALOSE-6-PHOSPHATE SYNTHASE"/>
    <property type="match status" value="1"/>
</dbReference>
<dbReference type="InterPro" id="IPR001830">
    <property type="entry name" value="Glyco_trans_20"/>
</dbReference>
<dbReference type="EMBL" id="FTPD01000082">
    <property type="protein sequence ID" value="SIT60105.1"/>
    <property type="molecule type" value="Genomic_DNA"/>
</dbReference>
<protein>
    <submittedName>
        <fullName evidence="3">Trehalose-6-phosphate synthase</fullName>
        <ecNumber evidence="3">2.4.1.15</ecNumber>
    </submittedName>
</protein>
<keyword evidence="4" id="KW-1185">Reference proteome</keyword>
<keyword evidence="2" id="KW-1133">Transmembrane helix</keyword>
<reference evidence="4" key="1">
    <citation type="submission" date="2017-01" db="EMBL/GenBank/DDBJ databases">
        <authorList>
            <person name="Brunel B."/>
        </authorList>
    </citation>
    <scope>NUCLEOTIDE SEQUENCE [LARGE SCALE GENOMIC DNA]</scope>
</reference>
<dbReference type="GO" id="GO:0003825">
    <property type="term" value="F:alpha,alpha-trehalose-phosphate synthase (UDP-forming) activity"/>
    <property type="evidence" value="ECO:0007669"/>
    <property type="project" value="UniProtKB-EC"/>
</dbReference>
<dbReference type="Gene3D" id="3.40.50.2000">
    <property type="entry name" value="Glycogen Phosphorylase B"/>
    <property type="match status" value="2"/>
</dbReference>
<name>A0A1R3VJS9_9HYPH</name>
<evidence type="ECO:0000313" key="3">
    <source>
        <dbReference type="EMBL" id="SIT60105.1"/>
    </source>
</evidence>
<dbReference type="EC" id="2.4.1.15" evidence="3"/>
<dbReference type="AlphaFoldDB" id="A0A1R3VJS9"/>
<dbReference type="CDD" id="cd03788">
    <property type="entry name" value="GT20_TPS"/>
    <property type="match status" value="1"/>
</dbReference>
<evidence type="ECO:0000256" key="1">
    <source>
        <dbReference type="ARBA" id="ARBA00008799"/>
    </source>
</evidence>
<dbReference type="GO" id="GO:0005992">
    <property type="term" value="P:trehalose biosynthetic process"/>
    <property type="evidence" value="ECO:0007669"/>
    <property type="project" value="InterPro"/>
</dbReference>
<dbReference type="Proteomes" id="UP000188388">
    <property type="component" value="Unassembled WGS sequence"/>
</dbReference>
<keyword evidence="2" id="KW-0472">Membrane</keyword>
<organism evidence="3 4">
    <name type="scientific">Mesorhizobium prunaredense</name>
    <dbReference type="NCBI Taxonomy" id="1631249"/>
    <lineage>
        <taxon>Bacteria</taxon>
        <taxon>Pseudomonadati</taxon>
        <taxon>Pseudomonadota</taxon>
        <taxon>Alphaproteobacteria</taxon>
        <taxon>Hyphomicrobiales</taxon>
        <taxon>Phyllobacteriaceae</taxon>
        <taxon>Mesorhizobium</taxon>
    </lineage>
</organism>
<keyword evidence="2" id="KW-0812">Transmembrane</keyword>
<evidence type="ECO:0000313" key="4">
    <source>
        <dbReference type="Proteomes" id="UP000188388"/>
    </source>
</evidence>
<accession>A0A1R3VJS9</accession>
<dbReference type="Pfam" id="PF00982">
    <property type="entry name" value="Glyco_transf_20"/>
    <property type="match status" value="1"/>
</dbReference>